<dbReference type="AlphaFoldDB" id="A0A943EH83"/>
<dbReference type="Proteomes" id="UP000754226">
    <property type="component" value="Unassembled WGS sequence"/>
</dbReference>
<dbReference type="PANTHER" id="PTHR30352:SF2">
    <property type="entry name" value="ANAEROBIC RIBONUCLEOSIDE-TRIPHOSPHATE REDUCTASE-ACTIVATING PROTEIN"/>
    <property type="match status" value="1"/>
</dbReference>
<dbReference type="SFLD" id="SFLDS00029">
    <property type="entry name" value="Radical_SAM"/>
    <property type="match status" value="1"/>
</dbReference>
<dbReference type="InterPro" id="IPR007197">
    <property type="entry name" value="rSAM"/>
</dbReference>
<comment type="similarity">
    <text evidence="3 12">Belongs to the organic radical-activating enzymes family.</text>
</comment>
<dbReference type="InterPro" id="IPR001989">
    <property type="entry name" value="Radical_activat_CS"/>
</dbReference>
<accession>A0A943EH83</accession>
<protein>
    <recommendedName>
        <fullName evidence="4 12">Anaerobic ribonucleoside-triphosphate reductase-activating protein</fullName>
        <ecNumber evidence="12">1.97.1.-</ecNumber>
    </recommendedName>
</protein>
<evidence type="ECO:0000256" key="7">
    <source>
        <dbReference type="ARBA" id="ARBA00022723"/>
    </source>
</evidence>
<dbReference type="EMBL" id="JAGZCZ010000007">
    <property type="protein sequence ID" value="MBS5520036.1"/>
    <property type="molecule type" value="Genomic_DNA"/>
</dbReference>
<keyword evidence="9" id="KW-0408">Iron</keyword>
<comment type="caution">
    <text evidence="13">The sequence shown here is derived from an EMBL/GenBank/DDBJ whole genome shotgun (WGS) entry which is preliminary data.</text>
</comment>
<dbReference type="GO" id="GO:0051539">
    <property type="term" value="F:4 iron, 4 sulfur cluster binding"/>
    <property type="evidence" value="ECO:0007669"/>
    <property type="project" value="UniProtKB-KW"/>
</dbReference>
<dbReference type="SFLD" id="SFLDG01063">
    <property type="entry name" value="activating_enzymes__group_1"/>
    <property type="match status" value="1"/>
</dbReference>
<keyword evidence="6" id="KW-0949">S-adenosyl-L-methionine</keyword>
<proteinExistence type="inferred from homology"/>
<comment type="function">
    <text evidence="2 12">Activation of anaerobic ribonucleoside-triphosphate reductase under anaerobic conditions by generation of an organic free radical, using S-adenosylmethionine and reduced flavodoxin as cosubstrates to produce 5'-deoxy-adenosine.</text>
</comment>
<dbReference type="GO" id="GO:0004748">
    <property type="term" value="F:ribonucleoside-diphosphate reductase activity, thioredoxin disulfide as acceptor"/>
    <property type="evidence" value="ECO:0007669"/>
    <property type="project" value="TreeGrafter"/>
</dbReference>
<comment type="cofactor">
    <cofactor evidence="1">
        <name>[4Fe-4S] cluster</name>
        <dbReference type="ChEBI" id="CHEBI:49883"/>
    </cofactor>
</comment>
<keyword evidence="8 12" id="KW-0560">Oxidoreductase</keyword>
<keyword evidence="7" id="KW-0479">Metal-binding</keyword>
<dbReference type="Gene3D" id="3.20.20.70">
    <property type="entry name" value="Aldolase class I"/>
    <property type="match status" value="1"/>
</dbReference>
<keyword evidence="5" id="KW-0004">4Fe-4S</keyword>
<gene>
    <name evidence="13" type="primary">nrdG</name>
    <name evidence="13" type="ORF">KHX13_06890</name>
</gene>
<dbReference type="InterPro" id="IPR058240">
    <property type="entry name" value="rSAM_sf"/>
</dbReference>
<dbReference type="SUPFAM" id="SSF102114">
    <property type="entry name" value="Radical SAM enzymes"/>
    <property type="match status" value="1"/>
</dbReference>
<dbReference type="SFLD" id="SFLDF00299">
    <property type="entry name" value="anaerobic_ribonucleoside-triph"/>
    <property type="match status" value="1"/>
</dbReference>
<evidence type="ECO:0000256" key="9">
    <source>
        <dbReference type="ARBA" id="ARBA00023004"/>
    </source>
</evidence>
<evidence type="ECO:0000313" key="14">
    <source>
        <dbReference type="Proteomes" id="UP000754226"/>
    </source>
</evidence>
<reference evidence="13" key="1">
    <citation type="submission" date="2021-02" db="EMBL/GenBank/DDBJ databases">
        <title>Infant gut strain persistence is associated with maternal origin, phylogeny, and functional potential including surface adhesion and iron acquisition.</title>
        <authorList>
            <person name="Lou Y.C."/>
        </authorList>
    </citation>
    <scope>NUCLEOTIDE SEQUENCE</scope>
    <source>
        <strain evidence="13">L3_106_000M1_dasL3_106_000M1_concoct_15</strain>
    </source>
</reference>
<dbReference type="InterPro" id="IPR012837">
    <property type="entry name" value="NrdG"/>
</dbReference>
<dbReference type="GO" id="GO:0043365">
    <property type="term" value="F:[formate-C-acetyltransferase]-activating enzyme activity"/>
    <property type="evidence" value="ECO:0007669"/>
    <property type="project" value="InterPro"/>
</dbReference>
<sequence>MNYAAIKKTDVANGPGVRVSLFVSGCTHHCKGCFNEEAWDFSYGKPFDQNAVKEIMEALEPDYIRGFSLLGGEPFEPENQAVLVGVLRHVRERYPQKTIWCYSGYLFDEDMLKGRLGDPSITKEMLGYLDVLVDGEFVLSEKDLNLRFKGSRNQRIIDVPRSLKEKKIILWDGAEFA</sequence>
<evidence type="ECO:0000256" key="3">
    <source>
        <dbReference type="ARBA" id="ARBA00009777"/>
    </source>
</evidence>
<dbReference type="EC" id="1.97.1.-" evidence="12"/>
<dbReference type="PIRSF" id="PIRSF000368">
    <property type="entry name" value="NrdG"/>
    <property type="match status" value="1"/>
</dbReference>
<evidence type="ECO:0000256" key="2">
    <source>
        <dbReference type="ARBA" id="ARBA00003852"/>
    </source>
</evidence>
<dbReference type="SFLD" id="SFLDG01066">
    <property type="entry name" value="organic_radical-activating_enz"/>
    <property type="match status" value="1"/>
</dbReference>
<dbReference type="NCBIfam" id="TIGR02491">
    <property type="entry name" value="NrdG"/>
    <property type="match status" value="1"/>
</dbReference>
<dbReference type="GO" id="GO:0046872">
    <property type="term" value="F:metal ion binding"/>
    <property type="evidence" value="ECO:0007669"/>
    <property type="project" value="UniProtKB-KW"/>
</dbReference>
<dbReference type="CDD" id="cd01335">
    <property type="entry name" value="Radical_SAM"/>
    <property type="match status" value="1"/>
</dbReference>
<keyword evidence="10" id="KW-0411">Iron-sulfur</keyword>
<evidence type="ECO:0000256" key="12">
    <source>
        <dbReference type="PIRNR" id="PIRNR000368"/>
    </source>
</evidence>
<evidence type="ECO:0000256" key="6">
    <source>
        <dbReference type="ARBA" id="ARBA00022691"/>
    </source>
</evidence>
<evidence type="ECO:0000256" key="5">
    <source>
        <dbReference type="ARBA" id="ARBA00022485"/>
    </source>
</evidence>
<dbReference type="PROSITE" id="PS01087">
    <property type="entry name" value="RADICAL_ACTIVATING"/>
    <property type="match status" value="1"/>
</dbReference>
<dbReference type="InterPro" id="IPR013785">
    <property type="entry name" value="Aldolase_TIM"/>
</dbReference>
<evidence type="ECO:0000256" key="1">
    <source>
        <dbReference type="ARBA" id="ARBA00001966"/>
    </source>
</evidence>
<name>A0A943EH83_9FIRM</name>
<dbReference type="PANTHER" id="PTHR30352">
    <property type="entry name" value="PYRUVATE FORMATE-LYASE-ACTIVATING ENZYME"/>
    <property type="match status" value="1"/>
</dbReference>
<evidence type="ECO:0000256" key="11">
    <source>
        <dbReference type="ARBA" id="ARBA00047365"/>
    </source>
</evidence>
<organism evidence="13 14">
    <name type="scientific">Acidaminococcus intestini</name>
    <dbReference type="NCBI Taxonomy" id="187327"/>
    <lineage>
        <taxon>Bacteria</taxon>
        <taxon>Bacillati</taxon>
        <taxon>Bacillota</taxon>
        <taxon>Negativicutes</taxon>
        <taxon>Acidaminococcales</taxon>
        <taxon>Acidaminococcaceae</taxon>
        <taxon>Acidaminococcus</taxon>
    </lineage>
</organism>
<evidence type="ECO:0000256" key="8">
    <source>
        <dbReference type="ARBA" id="ARBA00023002"/>
    </source>
</evidence>
<dbReference type="InterPro" id="IPR034457">
    <property type="entry name" value="Organic_radical-activating"/>
</dbReference>
<evidence type="ECO:0000256" key="10">
    <source>
        <dbReference type="ARBA" id="ARBA00023014"/>
    </source>
</evidence>
<comment type="catalytic activity">
    <reaction evidence="11">
        <text>glycyl-[protein] + reduced [flavodoxin] + S-adenosyl-L-methionine = glycin-2-yl radical-[protein] + semiquinone [flavodoxin] + 5'-deoxyadenosine + L-methionine + H(+)</text>
        <dbReference type="Rhea" id="RHEA:61976"/>
        <dbReference type="Rhea" id="RHEA-COMP:10622"/>
        <dbReference type="Rhea" id="RHEA-COMP:14480"/>
        <dbReference type="Rhea" id="RHEA-COMP:15993"/>
        <dbReference type="Rhea" id="RHEA-COMP:15994"/>
        <dbReference type="ChEBI" id="CHEBI:15378"/>
        <dbReference type="ChEBI" id="CHEBI:17319"/>
        <dbReference type="ChEBI" id="CHEBI:29947"/>
        <dbReference type="ChEBI" id="CHEBI:32722"/>
        <dbReference type="ChEBI" id="CHEBI:57618"/>
        <dbReference type="ChEBI" id="CHEBI:57844"/>
        <dbReference type="ChEBI" id="CHEBI:59789"/>
        <dbReference type="ChEBI" id="CHEBI:140311"/>
    </reaction>
</comment>
<evidence type="ECO:0000256" key="4">
    <source>
        <dbReference type="ARBA" id="ARBA00014281"/>
    </source>
</evidence>
<dbReference type="Pfam" id="PF13353">
    <property type="entry name" value="Fer4_12"/>
    <property type="match status" value="1"/>
</dbReference>
<evidence type="ECO:0000313" key="13">
    <source>
        <dbReference type="EMBL" id="MBS5520036.1"/>
    </source>
</evidence>